<proteinExistence type="predicted"/>
<keyword evidence="2" id="KW-0488">Methylation</keyword>
<dbReference type="EMBL" id="CP136920">
    <property type="protein sequence ID" value="WOO39547.1"/>
    <property type="molecule type" value="Genomic_DNA"/>
</dbReference>
<dbReference type="PANTHER" id="PTHR30093">
    <property type="entry name" value="GENERAL SECRETION PATHWAY PROTEIN G"/>
    <property type="match status" value="1"/>
</dbReference>
<dbReference type="GO" id="GO:0015627">
    <property type="term" value="C:type II protein secretion system complex"/>
    <property type="evidence" value="ECO:0007669"/>
    <property type="project" value="TreeGrafter"/>
</dbReference>
<evidence type="ECO:0000313" key="7">
    <source>
        <dbReference type="EMBL" id="WOO39547.1"/>
    </source>
</evidence>
<dbReference type="Gene3D" id="3.30.700.10">
    <property type="entry name" value="Glycoprotein, Type 4 Pilin"/>
    <property type="match status" value="1"/>
</dbReference>
<dbReference type="SUPFAM" id="SSF54523">
    <property type="entry name" value="Pili subunits"/>
    <property type="match status" value="1"/>
</dbReference>
<evidence type="ECO:0000313" key="8">
    <source>
        <dbReference type="Proteomes" id="UP001304300"/>
    </source>
</evidence>
<protein>
    <submittedName>
        <fullName evidence="7">Type II secretion system protein</fullName>
    </submittedName>
</protein>
<dbReference type="Pfam" id="PF07963">
    <property type="entry name" value="N_methyl"/>
    <property type="match status" value="1"/>
</dbReference>
<dbReference type="AlphaFoldDB" id="A0AAQ3L8D4"/>
<organism evidence="7 8">
    <name type="scientific">Rubellicoccus peritrichatus</name>
    <dbReference type="NCBI Taxonomy" id="3080537"/>
    <lineage>
        <taxon>Bacteria</taxon>
        <taxon>Pseudomonadati</taxon>
        <taxon>Verrucomicrobiota</taxon>
        <taxon>Opitutia</taxon>
        <taxon>Puniceicoccales</taxon>
        <taxon>Cerasicoccaceae</taxon>
        <taxon>Rubellicoccus</taxon>
    </lineage>
</organism>
<accession>A0AAQ3L8D4</accession>
<dbReference type="PROSITE" id="PS00409">
    <property type="entry name" value="PROKAR_NTER_METHYL"/>
    <property type="match status" value="1"/>
</dbReference>
<dbReference type="Proteomes" id="UP001304300">
    <property type="component" value="Chromosome"/>
</dbReference>
<name>A0AAQ3L8D4_9BACT</name>
<dbReference type="PANTHER" id="PTHR30093:SF44">
    <property type="entry name" value="TYPE II SECRETION SYSTEM CORE PROTEIN G"/>
    <property type="match status" value="1"/>
</dbReference>
<keyword evidence="3 6" id="KW-0812">Transmembrane</keyword>
<dbReference type="GO" id="GO:0016020">
    <property type="term" value="C:membrane"/>
    <property type="evidence" value="ECO:0007669"/>
    <property type="project" value="UniProtKB-SubCell"/>
</dbReference>
<dbReference type="GO" id="GO:0015628">
    <property type="term" value="P:protein secretion by the type II secretion system"/>
    <property type="evidence" value="ECO:0007669"/>
    <property type="project" value="TreeGrafter"/>
</dbReference>
<dbReference type="InterPro" id="IPR045584">
    <property type="entry name" value="Pilin-like"/>
</dbReference>
<dbReference type="RefSeq" id="WP_317831480.1">
    <property type="nucleotide sequence ID" value="NZ_CP136920.1"/>
</dbReference>
<feature type="transmembrane region" description="Helical" evidence="6">
    <location>
        <begin position="12"/>
        <end position="35"/>
    </location>
</feature>
<reference evidence="7 8" key="1">
    <citation type="submission" date="2023-10" db="EMBL/GenBank/DDBJ databases">
        <title>Rubellicoccus peritrichatus gen. nov., sp. nov., isolated from an algae of coral reef tank.</title>
        <authorList>
            <person name="Luo J."/>
        </authorList>
    </citation>
    <scope>NUCLEOTIDE SEQUENCE [LARGE SCALE GENOMIC DNA]</scope>
    <source>
        <strain evidence="7 8">CR14</strain>
    </source>
</reference>
<evidence type="ECO:0000256" key="2">
    <source>
        <dbReference type="ARBA" id="ARBA00022481"/>
    </source>
</evidence>
<gene>
    <name evidence="7" type="ORF">RZN69_13065</name>
</gene>
<evidence type="ECO:0000256" key="3">
    <source>
        <dbReference type="ARBA" id="ARBA00022692"/>
    </source>
</evidence>
<evidence type="ECO:0000256" key="6">
    <source>
        <dbReference type="SAM" id="Phobius"/>
    </source>
</evidence>
<evidence type="ECO:0000256" key="5">
    <source>
        <dbReference type="ARBA" id="ARBA00023136"/>
    </source>
</evidence>
<dbReference type="KEGG" id="puo:RZN69_13065"/>
<keyword evidence="5 6" id="KW-0472">Membrane</keyword>
<evidence type="ECO:0000256" key="1">
    <source>
        <dbReference type="ARBA" id="ARBA00004167"/>
    </source>
</evidence>
<comment type="subcellular location">
    <subcellularLocation>
        <location evidence="1">Membrane</location>
        <topology evidence="1">Single-pass membrane protein</topology>
    </subcellularLocation>
</comment>
<dbReference type="NCBIfam" id="TIGR02532">
    <property type="entry name" value="IV_pilin_GFxxxE"/>
    <property type="match status" value="1"/>
</dbReference>
<keyword evidence="4 6" id="KW-1133">Transmembrane helix</keyword>
<keyword evidence="8" id="KW-1185">Reference proteome</keyword>
<dbReference type="InterPro" id="IPR012902">
    <property type="entry name" value="N_methyl_site"/>
</dbReference>
<sequence>MHTYCNKKKRGFTLLEIMMVVVIIGLLIAMAVPGFRKMKENSRASAIANDFRVFSDALHEYNILEGGWPHPNDNAGEFPAGMDGFLSHAWTNESPVGGNYFFEHPPGEDARLVIRSSNISARVIELVDRKLDDGDISSGQLRGNDSQIALTLL</sequence>
<evidence type="ECO:0000256" key="4">
    <source>
        <dbReference type="ARBA" id="ARBA00022989"/>
    </source>
</evidence>